<proteinExistence type="predicted"/>
<dbReference type="EMBL" id="BAAFJT010000003">
    <property type="protein sequence ID" value="GAB0186606.1"/>
    <property type="molecule type" value="Genomic_DNA"/>
</dbReference>
<dbReference type="AlphaFoldDB" id="A0ABC9WN21"/>
<protein>
    <recommendedName>
        <fullName evidence="1">RNase H type-1 domain-containing protein</fullName>
    </recommendedName>
</protein>
<gene>
    <name evidence="2" type="ORF">GRJ2_001125900</name>
</gene>
<dbReference type="Pfam" id="PF00075">
    <property type="entry name" value="RNase_H"/>
    <property type="match status" value="1"/>
</dbReference>
<dbReference type="Gene3D" id="3.30.420.10">
    <property type="entry name" value="Ribonuclease H-like superfamily/Ribonuclease H"/>
    <property type="match status" value="1"/>
</dbReference>
<keyword evidence="3" id="KW-1185">Reference proteome</keyword>
<name>A0ABC9WN21_GRUJA</name>
<evidence type="ECO:0000313" key="2">
    <source>
        <dbReference type="EMBL" id="GAB0186606.1"/>
    </source>
</evidence>
<accession>A0ABC9WN21</accession>
<dbReference type="InterPro" id="IPR012337">
    <property type="entry name" value="RNaseH-like_sf"/>
</dbReference>
<feature type="domain" description="RNase H type-1" evidence="1">
    <location>
        <begin position="9"/>
        <end position="130"/>
    </location>
</feature>
<evidence type="ECO:0000313" key="3">
    <source>
        <dbReference type="Proteomes" id="UP001623348"/>
    </source>
</evidence>
<dbReference type="PROSITE" id="PS50879">
    <property type="entry name" value="RNASE_H_1"/>
    <property type="match status" value="1"/>
</dbReference>
<dbReference type="Proteomes" id="UP001623348">
    <property type="component" value="Unassembled WGS sequence"/>
</dbReference>
<dbReference type="InterPro" id="IPR002156">
    <property type="entry name" value="RNaseH_domain"/>
</dbReference>
<dbReference type="SUPFAM" id="SSF53098">
    <property type="entry name" value="Ribonuclease H-like"/>
    <property type="match status" value="1"/>
</dbReference>
<evidence type="ECO:0000259" key="1">
    <source>
        <dbReference type="PROSITE" id="PS50879"/>
    </source>
</evidence>
<comment type="caution">
    <text evidence="2">The sequence shown here is derived from an EMBL/GenBank/DDBJ whole genome shotgun (WGS) entry which is preliminary data.</text>
</comment>
<sequence>MRSNMLCLPMDPIMLCVTEATEEKGESSQSAEVRAIHLGLRTAEREQWPVLSLCTDSQMVANALRRWLQQWKRARSKLTWAAALWQNIATGAENIAVKVCHTDAHRHNCRATEEHQKIKHVDQAARTEVAQVVIGIFTGCSKFKMKPF</sequence>
<reference evidence="2 3" key="1">
    <citation type="submission" date="2024-06" db="EMBL/GenBank/DDBJ databases">
        <title>The draft genome of Grus japonensis, version 3.</title>
        <authorList>
            <person name="Nabeshima K."/>
            <person name="Suzuki S."/>
            <person name="Onuma M."/>
        </authorList>
    </citation>
    <scope>NUCLEOTIDE SEQUENCE [LARGE SCALE GENOMIC DNA]</scope>
    <source>
        <strain evidence="2 3">451A</strain>
    </source>
</reference>
<organism evidence="2 3">
    <name type="scientific">Grus japonensis</name>
    <name type="common">Japanese crane</name>
    <name type="synonym">Red-crowned crane</name>
    <dbReference type="NCBI Taxonomy" id="30415"/>
    <lineage>
        <taxon>Eukaryota</taxon>
        <taxon>Metazoa</taxon>
        <taxon>Chordata</taxon>
        <taxon>Craniata</taxon>
        <taxon>Vertebrata</taxon>
        <taxon>Euteleostomi</taxon>
        <taxon>Archelosauria</taxon>
        <taxon>Archosauria</taxon>
        <taxon>Dinosauria</taxon>
        <taxon>Saurischia</taxon>
        <taxon>Theropoda</taxon>
        <taxon>Coelurosauria</taxon>
        <taxon>Aves</taxon>
        <taxon>Neognathae</taxon>
        <taxon>Neoaves</taxon>
        <taxon>Gruiformes</taxon>
        <taxon>Gruidae</taxon>
        <taxon>Grus</taxon>
    </lineage>
</organism>
<dbReference type="InterPro" id="IPR036397">
    <property type="entry name" value="RNaseH_sf"/>
</dbReference>